<dbReference type="EMBL" id="LAZR01002280">
    <property type="protein sequence ID" value="KKN32051.1"/>
    <property type="molecule type" value="Genomic_DNA"/>
</dbReference>
<name>A0A0F9S4Q0_9ZZZZ</name>
<reference evidence="1" key="1">
    <citation type="journal article" date="2015" name="Nature">
        <title>Complex archaea that bridge the gap between prokaryotes and eukaryotes.</title>
        <authorList>
            <person name="Spang A."/>
            <person name="Saw J.H."/>
            <person name="Jorgensen S.L."/>
            <person name="Zaremba-Niedzwiedzka K."/>
            <person name="Martijn J."/>
            <person name="Lind A.E."/>
            <person name="van Eijk R."/>
            <person name="Schleper C."/>
            <person name="Guy L."/>
            <person name="Ettema T.J."/>
        </authorList>
    </citation>
    <scope>NUCLEOTIDE SEQUENCE</scope>
</reference>
<protein>
    <submittedName>
        <fullName evidence="1">Uncharacterized protein</fullName>
    </submittedName>
</protein>
<sequence>MAEIKSLSTIREKWTRVTPGRIEDYKLGIQNPRRDWEEETKAAKDTWKAGIDAAHQKGLFLKGVLKAGTSKWREAALKKGPGRFAEGVYIAGPAYEKGFAPFHAAIERVDLGPRFPKRDPRNLNRVKMIVDALIQEKVGA</sequence>
<comment type="caution">
    <text evidence="1">The sequence shown here is derived from an EMBL/GenBank/DDBJ whole genome shotgun (WGS) entry which is preliminary data.</text>
</comment>
<dbReference type="AlphaFoldDB" id="A0A0F9S4Q0"/>
<gene>
    <name evidence="1" type="ORF">LCGC14_0817750</name>
</gene>
<organism evidence="1">
    <name type="scientific">marine sediment metagenome</name>
    <dbReference type="NCBI Taxonomy" id="412755"/>
    <lineage>
        <taxon>unclassified sequences</taxon>
        <taxon>metagenomes</taxon>
        <taxon>ecological metagenomes</taxon>
    </lineage>
</organism>
<accession>A0A0F9S4Q0</accession>
<evidence type="ECO:0000313" key="1">
    <source>
        <dbReference type="EMBL" id="KKN32051.1"/>
    </source>
</evidence>
<proteinExistence type="predicted"/>